<organism evidence="1 2">
    <name type="scientific">Cirrhinus mrigala</name>
    <name type="common">Mrigala</name>
    <dbReference type="NCBI Taxonomy" id="683832"/>
    <lineage>
        <taxon>Eukaryota</taxon>
        <taxon>Metazoa</taxon>
        <taxon>Chordata</taxon>
        <taxon>Craniata</taxon>
        <taxon>Vertebrata</taxon>
        <taxon>Euteleostomi</taxon>
        <taxon>Actinopterygii</taxon>
        <taxon>Neopterygii</taxon>
        <taxon>Teleostei</taxon>
        <taxon>Ostariophysi</taxon>
        <taxon>Cypriniformes</taxon>
        <taxon>Cyprinidae</taxon>
        <taxon>Labeoninae</taxon>
        <taxon>Labeonini</taxon>
        <taxon>Cirrhinus</taxon>
    </lineage>
</organism>
<sequence length="58" mass="6356">SLYTRAHFPLSTNTYAPTETCVTRPSACQTVHRGWTPISPTRWLSAATAASAPWTHPT</sequence>
<dbReference type="EMBL" id="JAMKFB020000013">
    <property type="protein sequence ID" value="KAL0177253.1"/>
    <property type="molecule type" value="Genomic_DNA"/>
</dbReference>
<evidence type="ECO:0000313" key="2">
    <source>
        <dbReference type="Proteomes" id="UP001529510"/>
    </source>
</evidence>
<gene>
    <name evidence="1" type="ORF">M9458_026147</name>
</gene>
<comment type="caution">
    <text evidence="1">The sequence shown here is derived from an EMBL/GenBank/DDBJ whole genome shotgun (WGS) entry which is preliminary data.</text>
</comment>
<protein>
    <submittedName>
        <fullName evidence="1">Uncharacterized protein</fullName>
    </submittedName>
</protein>
<name>A0ABD0PT87_CIRMR</name>
<feature type="non-terminal residue" evidence="1">
    <location>
        <position position="58"/>
    </location>
</feature>
<accession>A0ABD0PT87</accession>
<reference evidence="1 2" key="1">
    <citation type="submission" date="2024-05" db="EMBL/GenBank/DDBJ databases">
        <title>Genome sequencing and assembly of Indian major carp, Cirrhinus mrigala (Hamilton, 1822).</title>
        <authorList>
            <person name="Mohindra V."/>
            <person name="Chowdhury L.M."/>
            <person name="Lal K."/>
            <person name="Jena J.K."/>
        </authorList>
    </citation>
    <scope>NUCLEOTIDE SEQUENCE [LARGE SCALE GENOMIC DNA]</scope>
    <source>
        <strain evidence="1">CM1030</strain>
        <tissue evidence="1">Blood</tissue>
    </source>
</reference>
<proteinExistence type="predicted"/>
<feature type="non-terminal residue" evidence="1">
    <location>
        <position position="1"/>
    </location>
</feature>
<dbReference type="Proteomes" id="UP001529510">
    <property type="component" value="Unassembled WGS sequence"/>
</dbReference>
<keyword evidence="2" id="KW-1185">Reference proteome</keyword>
<dbReference type="AlphaFoldDB" id="A0ABD0PT87"/>
<evidence type="ECO:0000313" key="1">
    <source>
        <dbReference type="EMBL" id="KAL0177253.1"/>
    </source>
</evidence>